<dbReference type="PANTHER" id="PTHR38342">
    <property type="entry name" value="SLR5037 PROTEIN"/>
    <property type="match status" value="1"/>
</dbReference>
<evidence type="ECO:0000313" key="3">
    <source>
        <dbReference type="Proteomes" id="UP001172721"/>
    </source>
</evidence>
<organism evidence="2 3">
    <name type="scientific">Fictibacillus fluitans</name>
    <dbReference type="NCBI Taxonomy" id="3058422"/>
    <lineage>
        <taxon>Bacteria</taxon>
        <taxon>Bacillati</taxon>
        <taxon>Bacillota</taxon>
        <taxon>Bacilli</taxon>
        <taxon>Bacillales</taxon>
        <taxon>Fictibacillaceae</taxon>
        <taxon>Fictibacillus</taxon>
    </lineage>
</organism>
<evidence type="ECO:0000259" key="1">
    <source>
        <dbReference type="Pfam" id="PF03625"/>
    </source>
</evidence>
<sequence length="127" mass="14547">MFDYTIEVEGTVDQNAEKLERILSEEGFGVLWSLNLKDKLEEKGLELSKNFKVLEVCNPKEAKEVLEQNEMAGYFLPCKMVVYESESKTKIGMPKPSALINMLNDQVLQDKAKQIEDRLIAVMEKCQ</sequence>
<dbReference type="CDD" id="cd14797">
    <property type="entry name" value="DUF302"/>
    <property type="match status" value="1"/>
</dbReference>
<dbReference type="PANTHER" id="PTHR38342:SF1">
    <property type="entry name" value="SLR5037 PROTEIN"/>
    <property type="match status" value="1"/>
</dbReference>
<dbReference type="Gene3D" id="3.30.310.70">
    <property type="entry name" value="TT1751-like domain"/>
    <property type="match status" value="1"/>
</dbReference>
<name>A0ABT8HRE2_9BACL</name>
<dbReference type="Pfam" id="PF03625">
    <property type="entry name" value="DUF302"/>
    <property type="match status" value="1"/>
</dbReference>
<feature type="domain" description="DUF302" evidence="1">
    <location>
        <begin position="35"/>
        <end position="96"/>
    </location>
</feature>
<proteinExistence type="predicted"/>
<evidence type="ECO:0000313" key="2">
    <source>
        <dbReference type="EMBL" id="MDN4523335.1"/>
    </source>
</evidence>
<keyword evidence="3" id="KW-1185">Reference proteome</keyword>
<dbReference type="EMBL" id="JAUHTR010000001">
    <property type="protein sequence ID" value="MDN4523335.1"/>
    <property type="molecule type" value="Genomic_DNA"/>
</dbReference>
<reference evidence="2" key="1">
    <citation type="submission" date="2023-07" db="EMBL/GenBank/DDBJ databases">
        <title>Fictibacillus sp. isolated from freshwater pond.</title>
        <authorList>
            <person name="Kirdat K."/>
            <person name="Bhat A."/>
            <person name="Mourya A."/>
            <person name="Yadav A."/>
        </authorList>
    </citation>
    <scope>NUCLEOTIDE SEQUENCE</scope>
    <source>
        <strain evidence="2">NE201</strain>
    </source>
</reference>
<dbReference type="RefSeq" id="WP_301164382.1">
    <property type="nucleotide sequence ID" value="NZ_JAUHTR010000001.1"/>
</dbReference>
<dbReference type="InterPro" id="IPR005180">
    <property type="entry name" value="DUF302"/>
</dbReference>
<dbReference type="SUPFAM" id="SSF103247">
    <property type="entry name" value="TT1751-like"/>
    <property type="match status" value="1"/>
</dbReference>
<dbReference type="Proteomes" id="UP001172721">
    <property type="component" value="Unassembled WGS sequence"/>
</dbReference>
<comment type="caution">
    <text evidence="2">The sequence shown here is derived from an EMBL/GenBank/DDBJ whole genome shotgun (WGS) entry which is preliminary data.</text>
</comment>
<gene>
    <name evidence="2" type="ORF">QYB97_02575</name>
</gene>
<dbReference type="InterPro" id="IPR035923">
    <property type="entry name" value="TT1751-like_sf"/>
</dbReference>
<protein>
    <submittedName>
        <fullName evidence="2">DUF302 domain-containing protein</fullName>
    </submittedName>
</protein>
<accession>A0ABT8HRE2</accession>
<dbReference type="InterPro" id="IPR016796">
    <property type="entry name" value="UCP021774"/>
</dbReference>
<dbReference type="PIRSF" id="PIRSF021774">
    <property type="entry name" value="UCP021774"/>
    <property type="match status" value="1"/>
</dbReference>